<dbReference type="InterPro" id="IPR035952">
    <property type="entry name" value="Rhomboid-like_sf"/>
</dbReference>
<dbReference type="AlphaFoldDB" id="A0AA48HH61"/>
<evidence type="ECO:0000256" key="2">
    <source>
        <dbReference type="ARBA" id="ARBA00022692"/>
    </source>
</evidence>
<keyword evidence="3 5" id="KW-1133">Transmembrane helix</keyword>
<evidence type="ECO:0000256" key="4">
    <source>
        <dbReference type="ARBA" id="ARBA00023136"/>
    </source>
</evidence>
<reference evidence="7" key="1">
    <citation type="submission" date="2023-01" db="EMBL/GenBank/DDBJ databases">
        <title>Complete genome sequence of Planctobacterium marinum strain Dej080120_11.</title>
        <authorList>
            <person name="Ueki S."/>
            <person name="Maruyama F."/>
        </authorList>
    </citation>
    <scope>NUCLEOTIDE SEQUENCE</scope>
    <source>
        <strain evidence="7">Dej080120_11</strain>
    </source>
</reference>
<dbReference type="InterPro" id="IPR022764">
    <property type="entry name" value="Peptidase_S54_rhomboid_dom"/>
</dbReference>
<accession>A0AA48HH61</accession>
<gene>
    <name evidence="7" type="ORF">MACH26_23540</name>
</gene>
<keyword evidence="2 5" id="KW-0812">Transmembrane</keyword>
<comment type="subcellular location">
    <subcellularLocation>
        <location evidence="1">Membrane</location>
        <topology evidence="1">Multi-pass membrane protein</topology>
    </subcellularLocation>
</comment>
<protein>
    <recommendedName>
        <fullName evidence="6">Peptidase S54 rhomboid domain-containing protein</fullName>
    </recommendedName>
</protein>
<dbReference type="Gene3D" id="1.20.1540.10">
    <property type="entry name" value="Rhomboid-like"/>
    <property type="match status" value="1"/>
</dbReference>
<dbReference type="EMBL" id="AP027272">
    <property type="protein sequence ID" value="BDX06833.1"/>
    <property type="molecule type" value="Genomic_DNA"/>
</dbReference>
<dbReference type="GO" id="GO:0016020">
    <property type="term" value="C:membrane"/>
    <property type="evidence" value="ECO:0007669"/>
    <property type="project" value="UniProtKB-SubCell"/>
</dbReference>
<evidence type="ECO:0000313" key="7">
    <source>
        <dbReference type="EMBL" id="BDX06833.1"/>
    </source>
</evidence>
<keyword evidence="4 5" id="KW-0472">Membrane</keyword>
<keyword evidence="8" id="KW-1185">Reference proteome</keyword>
<organism evidence="7 8">
    <name type="scientific">Planctobacterium marinum</name>
    <dbReference type="NCBI Taxonomy" id="1631968"/>
    <lineage>
        <taxon>Bacteria</taxon>
        <taxon>Pseudomonadati</taxon>
        <taxon>Pseudomonadota</taxon>
        <taxon>Gammaproteobacteria</taxon>
        <taxon>Alteromonadales</taxon>
        <taxon>Alteromonadaceae</taxon>
        <taxon>Planctobacterium</taxon>
    </lineage>
</organism>
<dbReference type="RefSeq" id="WP_338292832.1">
    <property type="nucleotide sequence ID" value="NZ_AP027272.1"/>
</dbReference>
<evidence type="ECO:0000256" key="5">
    <source>
        <dbReference type="SAM" id="Phobius"/>
    </source>
</evidence>
<evidence type="ECO:0000313" key="8">
    <source>
        <dbReference type="Proteomes" id="UP001333710"/>
    </source>
</evidence>
<feature type="transmembrane region" description="Helical" evidence="5">
    <location>
        <begin position="92"/>
        <end position="110"/>
    </location>
</feature>
<proteinExistence type="predicted"/>
<sequence>MSELNNVRHGNIRQAIMPGFIFVVILWLIKTLEFQFGFSLHQLGVFPGAMEGLIGILTGPLIHGSYEHLASNSLALLLLLAALFYGYPNSKYWTLATIWLGSGLGTWLFAREAWHFGASGLTHGLFFYLFVISILRRDKRSIALMMMVFFMYGGMIMTIFPREPGISYEYHFFGALFGLIAALIFKNSDPKPIEKQYGWEIEDKEDELIGDEWQTEQDQEHTIVEEEQHKLH</sequence>
<feature type="transmembrane region" description="Helical" evidence="5">
    <location>
        <begin position="166"/>
        <end position="185"/>
    </location>
</feature>
<evidence type="ECO:0000256" key="3">
    <source>
        <dbReference type="ARBA" id="ARBA00022989"/>
    </source>
</evidence>
<feature type="transmembrane region" description="Helical" evidence="5">
    <location>
        <begin position="116"/>
        <end position="135"/>
    </location>
</feature>
<dbReference type="KEGG" id="pmaw:MACH26_23540"/>
<feature type="transmembrane region" description="Helical" evidence="5">
    <location>
        <begin position="41"/>
        <end position="62"/>
    </location>
</feature>
<evidence type="ECO:0000256" key="1">
    <source>
        <dbReference type="ARBA" id="ARBA00004141"/>
    </source>
</evidence>
<dbReference type="SUPFAM" id="SSF144091">
    <property type="entry name" value="Rhomboid-like"/>
    <property type="match status" value="1"/>
</dbReference>
<feature type="transmembrane region" description="Helical" evidence="5">
    <location>
        <begin position="142"/>
        <end position="160"/>
    </location>
</feature>
<feature type="transmembrane region" description="Helical" evidence="5">
    <location>
        <begin position="12"/>
        <end position="29"/>
    </location>
</feature>
<feature type="domain" description="Peptidase S54 rhomboid" evidence="6">
    <location>
        <begin position="53"/>
        <end position="185"/>
    </location>
</feature>
<feature type="transmembrane region" description="Helical" evidence="5">
    <location>
        <begin position="68"/>
        <end position="85"/>
    </location>
</feature>
<dbReference type="GO" id="GO:0004252">
    <property type="term" value="F:serine-type endopeptidase activity"/>
    <property type="evidence" value="ECO:0007669"/>
    <property type="project" value="InterPro"/>
</dbReference>
<dbReference type="Pfam" id="PF01694">
    <property type="entry name" value="Rhomboid"/>
    <property type="match status" value="1"/>
</dbReference>
<name>A0AA48HH61_9ALTE</name>
<evidence type="ECO:0000259" key="6">
    <source>
        <dbReference type="Pfam" id="PF01694"/>
    </source>
</evidence>
<dbReference type="Proteomes" id="UP001333710">
    <property type="component" value="Chromosome"/>
</dbReference>